<accession>A0A6D2IFU7</accession>
<name>A0A6D2IFU7_9BRAS</name>
<dbReference type="Proteomes" id="UP000467841">
    <property type="component" value="Unassembled WGS sequence"/>
</dbReference>
<gene>
    <name evidence="1" type="ORF">MERR_LOCUS16293</name>
</gene>
<evidence type="ECO:0000313" key="2">
    <source>
        <dbReference type="Proteomes" id="UP000467841"/>
    </source>
</evidence>
<reference evidence="1" key="1">
    <citation type="submission" date="2020-01" db="EMBL/GenBank/DDBJ databases">
        <authorList>
            <person name="Mishra B."/>
        </authorList>
    </citation>
    <scope>NUCLEOTIDE SEQUENCE [LARGE SCALE GENOMIC DNA]</scope>
</reference>
<comment type="caution">
    <text evidence="1">The sequence shown here is derived from an EMBL/GenBank/DDBJ whole genome shotgun (WGS) entry which is preliminary data.</text>
</comment>
<dbReference type="InterPro" id="IPR032675">
    <property type="entry name" value="LRR_dom_sf"/>
</dbReference>
<evidence type="ECO:0000313" key="1">
    <source>
        <dbReference type="EMBL" id="CAA7029058.1"/>
    </source>
</evidence>
<dbReference type="Gene3D" id="3.80.10.10">
    <property type="entry name" value="Ribonuclease Inhibitor"/>
    <property type="match status" value="1"/>
</dbReference>
<protein>
    <submittedName>
        <fullName evidence="1">Uncharacterized protein</fullName>
    </submittedName>
</protein>
<proteinExistence type="predicted"/>
<organism evidence="1 2">
    <name type="scientific">Microthlaspi erraticum</name>
    <dbReference type="NCBI Taxonomy" id="1685480"/>
    <lineage>
        <taxon>Eukaryota</taxon>
        <taxon>Viridiplantae</taxon>
        <taxon>Streptophyta</taxon>
        <taxon>Embryophyta</taxon>
        <taxon>Tracheophyta</taxon>
        <taxon>Spermatophyta</taxon>
        <taxon>Magnoliopsida</taxon>
        <taxon>eudicotyledons</taxon>
        <taxon>Gunneridae</taxon>
        <taxon>Pentapetalae</taxon>
        <taxon>rosids</taxon>
        <taxon>malvids</taxon>
        <taxon>Brassicales</taxon>
        <taxon>Brassicaceae</taxon>
        <taxon>Coluteocarpeae</taxon>
        <taxon>Microthlaspi</taxon>
    </lineage>
</organism>
<dbReference type="OrthoDB" id="1107196at2759"/>
<sequence length="114" mass="13188">MFPLLFKDLTWLLFAPNLTHLELESLEKIEEVISEEKAASSPSDEQKVRGMNAPFQKLERLDLPMLKRIYWSPLLFPCLKKIVVEKCPKLRKLPLNSESCVAGGEELVINYRDE</sequence>
<keyword evidence="2" id="KW-1185">Reference proteome</keyword>
<dbReference type="AlphaFoldDB" id="A0A6D2IFU7"/>
<dbReference type="EMBL" id="CACVBM020001075">
    <property type="protein sequence ID" value="CAA7029058.1"/>
    <property type="molecule type" value="Genomic_DNA"/>
</dbReference>